<reference evidence="3 4" key="1">
    <citation type="submission" date="2019-03" db="EMBL/GenBank/DDBJ databases">
        <title>Genomic Encyclopedia of Type Strains, Phase III (KMG-III): the genomes of soil and plant-associated and newly described type strains.</title>
        <authorList>
            <person name="Whitman W."/>
        </authorList>
    </citation>
    <scope>NUCLEOTIDE SEQUENCE [LARGE SCALE GENOMIC DNA]</scope>
    <source>
        <strain evidence="3 4">VKM Ac-2573</strain>
    </source>
</reference>
<dbReference type="Gene3D" id="1.10.260.40">
    <property type="entry name" value="lambda repressor-like DNA-binding domains"/>
    <property type="match status" value="1"/>
</dbReference>
<name>A0A4R8C3K5_9ACTN</name>
<sequence>MTKNVKWSDVKAKSRAVDPRSEAERTASKRAARERVEASVRGHQLAEMRKAAGMTQVGLAELLNVSQARVSKIESGEISGIEVIRAYVAALGGTVDLVATLGDRTWKVA</sequence>
<dbReference type="EMBL" id="SODP01000002">
    <property type="protein sequence ID" value="TDW69685.1"/>
    <property type="molecule type" value="Genomic_DNA"/>
</dbReference>
<keyword evidence="4" id="KW-1185">Reference proteome</keyword>
<dbReference type="InterPro" id="IPR001387">
    <property type="entry name" value="Cro/C1-type_HTH"/>
</dbReference>
<feature type="domain" description="HTH cro/C1-type" evidence="2">
    <location>
        <begin position="45"/>
        <end position="98"/>
    </location>
</feature>
<protein>
    <submittedName>
        <fullName evidence="3">Helix-turn-helix protein</fullName>
    </submittedName>
</protein>
<proteinExistence type="predicted"/>
<gene>
    <name evidence="3" type="ORF">EV653_3712</name>
</gene>
<accession>A0A4R8C3K5</accession>
<dbReference type="CDD" id="cd00093">
    <property type="entry name" value="HTH_XRE"/>
    <property type="match status" value="1"/>
</dbReference>
<dbReference type="GO" id="GO:0003677">
    <property type="term" value="F:DNA binding"/>
    <property type="evidence" value="ECO:0007669"/>
    <property type="project" value="InterPro"/>
</dbReference>
<dbReference type="RefSeq" id="WP_134104963.1">
    <property type="nucleotide sequence ID" value="NZ_SODP01000002.1"/>
</dbReference>
<dbReference type="PROSITE" id="PS50943">
    <property type="entry name" value="HTH_CROC1"/>
    <property type="match status" value="1"/>
</dbReference>
<evidence type="ECO:0000259" key="2">
    <source>
        <dbReference type="PROSITE" id="PS50943"/>
    </source>
</evidence>
<evidence type="ECO:0000313" key="4">
    <source>
        <dbReference type="Proteomes" id="UP000295146"/>
    </source>
</evidence>
<organism evidence="3 4">
    <name type="scientific">Kribbella pratensis</name>
    <dbReference type="NCBI Taxonomy" id="2512112"/>
    <lineage>
        <taxon>Bacteria</taxon>
        <taxon>Bacillati</taxon>
        <taxon>Actinomycetota</taxon>
        <taxon>Actinomycetes</taxon>
        <taxon>Propionibacteriales</taxon>
        <taxon>Kribbellaceae</taxon>
        <taxon>Kribbella</taxon>
    </lineage>
</organism>
<evidence type="ECO:0000313" key="3">
    <source>
        <dbReference type="EMBL" id="TDW69685.1"/>
    </source>
</evidence>
<dbReference type="Proteomes" id="UP000295146">
    <property type="component" value="Unassembled WGS sequence"/>
</dbReference>
<dbReference type="OrthoDB" id="5738376at2"/>
<dbReference type="Pfam" id="PF13560">
    <property type="entry name" value="HTH_31"/>
    <property type="match status" value="1"/>
</dbReference>
<dbReference type="SUPFAM" id="SSF47413">
    <property type="entry name" value="lambda repressor-like DNA-binding domains"/>
    <property type="match status" value="1"/>
</dbReference>
<evidence type="ECO:0000256" key="1">
    <source>
        <dbReference type="SAM" id="MobiDB-lite"/>
    </source>
</evidence>
<dbReference type="InterPro" id="IPR010982">
    <property type="entry name" value="Lambda_DNA-bd_dom_sf"/>
</dbReference>
<feature type="region of interest" description="Disordered" evidence="1">
    <location>
        <begin position="1"/>
        <end position="38"/>
    </location>
</feature>
<dbReference type="SMART" id="SM00530">
    <property type="entry name" value="HTH_XRE"/>
    <property type="match status" value="1"/>
</dbReference>
<dbReference type="AlphaFoldDB" id="A0A4R8C3K5"/>
<comment type="caution">
    <text evidence="3">The sequence shown here is derived from an EMBL/GenBank/DDBJ whole genome shotgun (WGS) entry which is preliminary data.</text>
</comment>